<dbReference type="AlphaFoldDB" id="A0A7N0TI40"/>
<evidence type="ECO:0000256" key="1">
    <source>
        <dbReference type="SAM" id="MobiDB-lite"/>
    </source>
</evidence>
<name>A0A7N0TI40_KALFE</name>
<sequence>MGTYGTYLMADACPAYARSQETTNKGGSSAAPAPLGKEKPTFCSKCQLQGHNLAECREAPQGGPNDGRPLTMEGRGRGASVVTEGEEVLRSGAQQER</sequence>
<reference evidence="2" key="1">
    <citation type="submission" date="2021-01" db="UniProtKB">
        <authorList>
            <consortium name="EnsemblPlants"/>
        </authorList>
    </citation>
    <scope>IDENTIFICATION</scope>
</reference>
<organism evidence="2 3">
    <name type="scientific">Kalanchoe fedtschenkoi</name>
    <name type="common">Lavender scallops</name>
    <name type="synonym">South American air plant</name>
    <dbReference type="NCBI Taxonomy" id="63787"/>
    <lineage>
        <taxon>Eukaryota</taxon>
        <taxon>Viridiplantae</taxon>
        <taxon>Streptophyta</taxon>
        <taxon>Embryophyta</taxon>
        <taxon>Tracheophyta</taxon>
        <taxon>Spermatophyta</taxon>
        <taxon>Magnoliopsida</taxon>
        <taxon>eudicotyledons</taxon>
        <taxon>Gunneridae</taxon>
        <taxon>Pentapetalae</taxon>
        <taxon>Saxifragales</taxon>
        <taxon>Crassulaceae</taxon>
        <taxon>Kalanchoe</taxon>
    </lineage>
</organism>
<dbReference type="EnsemblPlants" id="Kaladp0037s0148.1.v1.1">
    <property type="protein sequence ID" value="Kaladp0037s0148.1.v1.1.CDS.1"/>
    <property type="gene ID" value="Kaladp0037s0148.v1.1"/>
</dbReference>
<protein>
    <submittedName>
        <fullName evidence="2">Uncharacterized protein</fullName>
    </submittedName>
</protein>
<dbReference type="Gene3D" id="4.10.60.10">
    <property type="entry name" value="Zinc finger, CCHC-type"/>
    <property type="match status" value="1"/>
</dbReference>
<dbReference type="Proteomes" id="UP000594263">
    <property type="component" value="Unplaced"/>
</dbReference>
<accession>A0A7N0TI40</accession>
<dbReference type="Gramene" id="Kaladp0037s0148.1.v1.1">
    <property type="protein sequence ID" value="Kaladp0037s0148.1.v1.1.CDS.1"/>
    <property type="gene ID" value="Kaladp0037s0148.v1.1"/>
</dbReference>
<proteinExistence type="predicted"/>
<keyword evidence="3" id="KW-1185">Reference proteome</keyword>
<evidence type="ECO:0000313" key="2">
    <source>
        <dbReference type="EnsemblPlants" id="Kaladp0037s0148.1.v1.1.CDS.1"/>
    </source>
</evidence>
<feature type="region of interest" description="Disordered" evidence="1">
    <location>
        <begin position="57"/>
        <end position="97"/>
    </location>
</feature>
<evidence type="ECO:0000313" key="3">
    <source>
        <dbReference type="Proteomes" id="UP000594263"/>
    </source>
</evidence>